<keyword evidence="11" id="KW-1185">Reference proteome</keyword>
<keyword evidence="7" id="KW-0067">ATP-binding</keyword>
<dbReference type="SMART" id="SM00091">
    <property type="entry name" value="PAS"/>
    <property type="match status" value="1"/>
</dbReference>
<dbReference type="Pfam" id="PF07536">
    <property type="entry name" value="HWE_HK"/>
    <property type="match status" value="1"/>
</dbReference>
<organism evidence="10 11">
    <name type="scientific">Paracoccus acridae</name>
    <dbReference type="NCBI Taxonomy" id="1795310"/>
    <lineage>
        <taxon>Bacteria</taxon>
        <taxon>Pseudomonadati</taxon>
        <taxon>Pseudomonadota</taxon>
        <taxon>Alphaproteobacteria</taxon>
        <taxon>Rhodobacterales</taxon>
        <taxon>Paracoccaceae</taxon>
        <taxon>Paracoccus</taxon>
    </lineage>
</organism>
<accession>A0ABQ1VKL1</accession>
<dbReference type="InterPro" id="IPR013656">
    <property type="entry name" value="PAS_4"/>
</dbReference>
<dbReference type="Proteomes" id="UP000640509">
    <property type="component" value="Unassembled WGS sequence"/>
</dbReference>
<protein>
    <recommendedName>
        <fullName evidence="2">histidine kinase</fullName>
        <ecNumber evidence="2">2.7.13.3</ecNumber>
    </recommendedName>
</protein>
<evidence type="ECO:0000313" key="10">
    <source>
        <dbReference type="EMBL" id="GGF75891.1"/>
    </source>
</evidence>
<feature type="domain" description="Signal transduction histidine kinase HWE region" evidence="9">
    <location>
        <begin position="144"/>
        <end position="223"/>
    </location>
</feature>
<evidence type="ECO:0000256" key="7">
    <source>
        <dbReference type="ARBA" id="ARBA00022840"/>
    </source>
</evidence>
<keyword evidence="5" id="KW-0547">Nucleotide-binding</keyword>
<feature type="domain" description="PAS" evidence="8">
    <location>
        <begin position="15"/>
        <end position="82"/>
    </location>
</feature>
<dbReference type="InterPro" id="IPR000014">
    <property type="entry name" value="PAS"/>
</dbReference>
<dbReference type="SUPFAM" id="SSF55874">
    <property type="entry name" value="ATPase domain of HSP90 chaperone/DNA topoisomerase II/histidine kinase"/>
    <property type="match status" value="1"/>
</dbReference>
<dbReference type="EMBL" id="BMIV01000013">
    <property type="protein sequence ID" value="GGF75891.1"/>
    <property type="molecule type" value="Genomic_DNA"/>
</dbReference>
<keyword evidence="4" id="KW-0808">Transferase</keyword>
<dbReference type="GO" id="GO:0016301">
    <property type="term" value="F:kinase activity"/>
    <property type="evidence" value="ECO:0007669"/>
    <property type="project" value="UniProtKB-KW"/>
</dbReference>
<dbReference type="SUPFAM" id="SSF55785">
    <property type="entry name" value="PYP-like sensor domain (PAS domain)"/>
    <property type="match status" value="1"/>
</dbReference>
<dbReference type="Pfam" id="PF08448">
    <property type="entry name" value="PAS_4"/>
    <property type="match status" value="1"/>
</dbReference>
<evidence type="ECO:0000259" key="9">
    <source>
        <dbReference type="SMART" id="SM00911"/>
    </source>
</evidence>
<comment type="catalytic activity">
    <reaction evidence="1">
        <text>ATP + protein L-histidine = ADP + protein N-phospho-L-histidine.</text>
        <dbReference type="EC" id="2.7.13.3"/>
    </reaction>
</comment>
<dbReference type="NCBIfam" id="TIGR00229">
    <property type="entry name" value="sensory_box"/>
    <property type="match status" value="1"/>
</dbReference>
<evidence type="ECO:0000256" key="6">
    <source>
        <dbReference type="ARBA" id="ARBA00022777"/>
    </source>
</evidence>
<dbReference type="CDD" id="cd00130">
    <property type="entry name" value="PAS"/>
    <property type="match status" value="1"/>
</dbReference>
<keyword evidence="6 10" id="KW-0418">Kinase</keyword>
<name>A0ABQ1VKL1_9RHOB</name>
<evidence type="ECO:0000256" key="2">
    <source>
        <dbReference type="ARBA" id="ARBA00012438"/>
    </source>
</evidence>
<dbReference type="RefSeq" id="WP_188716160.1">
    <property type="nucleotide sequence ID" value="NZ_BMIV01000013.1"/>
</dbReference>
<proteinExistence type="predicted"/>
<gene>
    <name evidence="10" type="ORF">GCM10011402_30770</name>
</gene>
<dbReference type="InterPro" id="IPR036890">
    <property type="entry name" value="HATPase_C_sf"/>
</dbReference>
<reference evidence="11" key="1">
    <citation type="journal article" date="2019" name="Int. J. Syst. Evol. Microbiol.">
        <title>The Global Catalogue of Microorganisms (GCM) 10K type strain sequencing project: providing services to taxonomists for standard genome sequencing and annotation.</title>
        <authorList>
            <consortium name="The Broad Institute Genomics Platform"/>
            <consortium name="The Broad Institute Genome Sequencing Center for Infectious Disease"/>
            <person name="Wu L."/>
            <person name="Ma J."/>
        </authorList>
    </citation>
    <scope>NUCLEOTIDE SEQUENCE [LARGE SCALE GENOMIC DNA]</scope>
    <source>
        <strain evidence="11">CGMCC 1.15419</strain>
    </source>
</reference>
<dbReference type="Gene3D" id="3.30.565.10">
    <property type="entry name" value="Histidine kinase-like ATPase, C-terminal domain"/>
    <property type="match status" value="1"/>
</dbReference>
<evidence type="ECO:0000256" key="5">
    <source>
        <dbReference type="ARBA" id="ARBA00022741"/>
    </source>
</evidence>
<dbReference type="EC" id="2.7.13.3" evidence="2"/>
<evidence type="ECO:0000313" key="11">
    <source>
        <dbReference type="Proteomes" id="UP000640509"/>
    </source>
</evidence>
<evidence type="ECO:0000256" key="4">
    <source>
        <dbReference type="ARBA" id="ARBA00022679"/>
    </source>
</evidence>
<dbReference type="Gene3D" id="3.30.450.20">
    <property type="entry name" value="PAS domain"/>
    <property type="match status" value="1"/>
</dbReference>
<sequence>MDLDELYRVLRGSHVQAVSIVNTLRDPLVVLDDAFRVLTANPAFYDTFSTSRDETIGTALADLGDGQWNIPELRLLLEQVIPRSTSVIDYEVRATFPHIGPRTMLVSAQRLNHPDSGQRILLLTIVDATERQQAEADKDILIGELGHRIKNLLAVTRAIARRTEVEGRNAEEYRDDFLGRFDALARSLAVSAQHSDADLAQLVQAVMQPWLGDTRAITLDGKGAIALLPRQAMSLGMILHELATNAIKHGALSVPGGQLDIAWSLAEGRDGHRQVHLRWRESGGPEASPPETTGFGTRLIRFATEVDLRGRAELSYRPDGLVADLTFPQ</sequence>
<dbReference type="InterPro" id="IPR035965">
    <property type="entry name" value="PAS-like_dom_sf"/>
</dbReference>
<comment type="caution">
    <text evidence="10">The sequence shown here is derived from an EMBL/GenBank/DDBJ whole genome shotgun (WGS) entry which is preliminary data.</text>
</comment>
<evidence type="ECO:0000256" key="1">
    <source>
        <dbReference type="ARBA" id="ARBA00000085"/>
    </source>
</evidence>
<dbReference type="PANTHER" id="PTHR41523">
    <property type="entry name" value="TWO-COMPONENT SYSTEM SENSOR PROTEIN"/>
    <property type="match status" value="1"/>
</dbReference>
<dbReference type="PANTHER" id="PTHR41523:SF8">
    <property type="entry name" value="ETHYLENE RESPONSE SENSOR PROTEIN"/>
    <property type="match status" value="1"/>
</dbReference>
<evidence type="ECO:0000259" key="8">
    <source>
        <dbReference type="SMART" id="SM00091"/>
    </source>
</evidence>
<dbReference type="SMART" id="SM00911">
    <property type="entry name" value="HWE_HK"/>
    <property type="match status" value="1"/>
</dbReference>
<keyword evidence="3" id="KW-0597">Phosphoprotein</keyword>
<evidence type="ECO:0000256" key="3">
    <source>
        <dbReference type="ARBA" id="ARBA00022553"/>
    </source>
</evidence>
<dbReference type="InterPro" id="IPR011102">
    <property type="entry name" value="Sig_transdc_His_kinase_HWE"/>
</dbReference>